<evidence type="ECO:0000313" key="3">
    <source>
        <dbReference type="EMBL" id="CAI6099522.1"/>
    </source>
</evidence>
<keyword evidence="4" id="KW-1185">Reference proteome</keyword>
<feature type="region of interest" description="Disordered" evidence="1">
    <location>
        <begin position="548"/>
        <end position="667"/>
    </location>
</feature>
<feature type="compositionally biased region" description="Basic and acidic residues" evidence="1">
    <location>
        <begin position="634"/>
        <end position="667"/>
    </location>
</feature>
<feature type="compositionally biased region" description="Basic residues" evidence="1">
    <location>
        <begin position="576"/>
        <end position="586"/>
    </location>
</feature>
<feature type="transmembrane region" description="Helical" evidence="2">
    <location>
        <begin position="6"/>
        <end position="29"/>
    </location>
</feature>
<feature type="compositionally biased region" description="Polar residues" evidence="1">
    <location>
        <begin position="589"/>
        <end position="600"/>
    </location>
</feature>
<evidence type="ECO:0000256" key="2">
    <source>
        <dbReference type="SAM" id="Phobius"/>
    </source>
</evidence>
<sequence>MDMDYVALWGTIGTWFTAILATIALISIVPPSRLFLDRMKERNRAFNAAHDIYGDYITKGVGFGREFRIFRKPKVPTLAPTYDFIADEPTVIVIPGADKRWSLQLVNKTSCRTGWARFCRLIEAYSVTDGPVRNKAADGRTGRLKFADGRTWLPVSRYWVLTLGLLGRYGERRDKGNFHPSALRRDLDEERLLVSTNSTSKQYDSDTDDASLGSEISDIYSTSVYTNRRANTIRGITGTIRKLKPTSPGVDGHTLGCPLSFELRNRSEIGEERKDEVNPLSSLFWLAAGFLPLSNDPQDSIVASLEDPVPRDCAYFKLHETEGYLPVSVWRPVKALKIDKTKILSLHVVPEPTGDQWTSIQKRGEKREYHLLTENVQRLVCAMLTMEWDCRGYLLWKRNTDIWTTMLGQTASLLRVSAANLLDQETINLGKDLKALCRTIKQWPSPRRHRLDVMAILSEGLRASHTSPESHEPDESDESFDHGNTADLLKLSNKSLELLEALVPKAVRISIAMLVITNQQFREKVKGGTKDEVKVTIRPEDDSGELLWISRGVRVGTSPRGQSQGNEDEQGESHSRSKSCKRKKKKMDATQSNRTSTGGISQEKGHGNDHITRGDDHIKRGGDHRITRGGNNRIKREGDDHITGGANTDDKTDPETANGGKKDNKTK</sequence>
<organism evidence="3 4">
    <name type="scientific">Clonostachys chloroleuca</name>
    <dbReference type="NCBI Taxonomy" id="1926264"/>
    <lineage>
        <taxon>Eukaryota</taxon>
        <taxon>Fungi</taxon>
        <taxon>Dikarya</taxon>
        <taxon>Ascomycota</taxon>
        <taxon>Pezizomycotina</taxon>
        <taxon>Sordariomycetes</taxon>
        <taxon>Hypocreomycetidae</taxon>
        <taxon>Hypocreales</taxon>
        <taxon>Bionectriaceae</taxon>
        <taxon>Clonostachys</taxon>
    </lineage>
</organism>
<protein>
    <submittedName>
        <fullName evidence="3">Uncharacterized protein</fullName>
    </submittedName>
</protein>
<keyword evidence="2" id="KW-0472">Membrane</keyword>
<accession>A0AA35VLV3</accession>
<comment type="caution">
    <text evidence="3">The sequence shown here is derived from an EMBL/GenBank/DDBJ whole genome shotgun (WGS) entry which is preliminary data.</text>
</comment>
<keyword evidence="2" id="KW-1133">Transmembrane helix</keyword>
<dbReference type="EMBL" id="CABFNP030001320">
    <property type="protein sequence ID" value="CAI6099522.1"/>
    <property type="molecule type" value="Genomic_DNA"/>
</dbReference>
<proteinExistence type="predicted"/>
<dbReference type="AlphaFoldDB" id="A0AA35VLV3"/>
<keyword evidence="2" id="KW-0812">Transmembrane</keyword>
<feature type="region of interest" description="Disordered" evidence="1">
    <location>
        <begin position="463"/>
        <end position="484"/>
    </location>
</feature>
<dbReference type="Proteomes" id="UP001160390">
    <property type="component" value="Unassembled WGS sequence"/>
</dbReference>
<evidence type="ECO:0000256" key="1">
    <source>
        <dbReference type="SAM" id="MobiDB-lite"/>
    </source>
</evidence>
<evidence type="ECO:0000313" key="4">
    <source>
        <dbReference type="Proteomes" id="UP001160390"/>
    </source>
</evidence>
<reference evidence="3" key="1">
    <citation type="submission" date="2023-01" db="EMBL/GenBank/DDBJ databases">
        <authorList>
            <person name="Piombo E."/>
        </authorList>
    </citation>
    <scope>NUCLEOTIDE SEQUENCE</scope>
</reference>
<name>A0AA35VLV3_9HYPO</name>
<feature type="compositionally biased region" description="Basic and acidic residues" evidence="1">
    <location>
        <begin position="603"/>
        <end position="626"/>
    </location>
</feature>
<gene>
    <name evidence="3" type="ORF">CCHLO57077_00016875</name>
</gene>